<sequence length="84" mass="9568">MEADLQCSNAVLDVLLCEYGNSIQGPGKRKNLQSSYNKGPVIDLIRRLIDEVESDKMALLNKRLEGSESEKFEYVKRYEDAIND</sequence>
<proteinExistence type="predicted"/>
<name>A0AAN9L4V9_CANGL</name>
<dbReference type="EMBL" id="JAYMYQ010000005">
    <property type="protein sequence ID" value="KAK7327823.1"/>
    <property type="molecule type" value="Genomic_DNA"/>
</dbReference>
<comment type="caution">
    <text evidence="1">The sequence shown here is derived from an EMBL/GenBank/DDBJ whole genome shotgun (WGS) entry which is preliminary data.</text>
</comment>
<reference evidence="1 2" key="1">
    <citation type="submission" date="2024-01" db="EMBL/GenBank/DDBJ databases">
        <title>The genomes of 5 underutilized Papilionoideae crops provide insights into root nodulation and disease resistanc.</title>
        <authorList>
            <person name="Jiang F."/>
        </authorList>
    </citation>
    <scope>NUCLEOTIDE SEQUENCE [LARGE SCALE GENOMIC DNA]</scope>
    <source>
        <strain evidence="1">LVBAO_FW01</strain>
        <tissue evidence="1">Leaves</tissue>
    </source>
</reference>
<keyword evidence="2" id="KW-1185">Reference proteome</keyword>
<evidence type="ECO:0000313" key="1">
    <source>
        <dbReference type="EMBL" id="KAK7327823.1"/>
    </source>
</evidence>
<evidence type="ECO:0000313" key="2">
    <source>
        <dbReference type="Proteomes" id="UP001367508"/>
    </source>
</evidence>
<dbReference type="AlphaFoldDB" id="A0AAN9L4V9"/>
<gene>
    <name evidence="1" type="ORF">VNO77_21915</name>
</gene>
<accession>A0AAN9L4V9</accession>
<organism evidence="1 2">
    <name type="scientific">Canavalia gladiata</name>
    <name type="common">Sword bean</name>
    <name type="synonym">Dolichos gladiatus</name>
    <dbReference type="NCBI Taxonomy" id="3824"/>
    <lineage>
        <taxon>Eukaryota</taxon>
        <taxon>Viridiplantae</taxon>
        <taxon>Streptophyta</taxon>
        <taxon>Embryophyta</taxon>
        <taxon>Tracheophyta</taxon>
        <taxon>Spermatophyta</taxon>
        <taxon>Magnoliopsida</taxon>
        <taxon>eudicotyledons</taxon>
        <taxon>Gunneridae</taxon>
        <taxon>Pentapetalae</taxon>
        <taxon>rosids</taxon>
        <taxon>fabids</taxon>
        <taxon>Fabales</taxon>
        <taxon>Fabaceae</taxon>
        <taxon>Papilionoideae</taxon>
        <taxon>50 kb inversion clade</taxon>
        <taxon>NPAAA clade</taxon>
        <taxon>indigoferoid/millettioid clade</taxon>
        <taxon>Phaseoleae</taxon>
        <taxon>Canavalia</taxon>
    </lineage>
</organism>
<dbReference type="Proteomes" id="UP001367508">
    <property type="component" value="Unassembled WGS sequence"/>
</dbReference>
<protein>
    <submittedName>
        <fullName evidence="1">Uncharacterized protein</fullName>
    </submittedName>
</protein>